<dbReference type="EMBL" id="CAXDID020000187">
    <property type="protein sequence ID" value="CAL6051198.1"/>
    <property type="molecule type" value="Genomic_DNA"/>
</dbReference>
<proteinExistence type="predicted"/>
<dbReference type="InterPro" id="IPR037136">
    <property type="entry name" value="RNA3'_phos_cyclase_dom_sf"/>
</dbReference>
<organism evidence="4">
    <name type="scientific">Hexamita inflata</name>
    <dbReference type="NCBI Taxonomy" id="28002"/>
    <lineage>
        <taxon>Eukaryota</taxon>
        <taxon>Metamonada</taxon>
        <taxon>Diplomonadida</taxon>
        <taxon>Hexamitidae</taxon>
        <taxon>Hexamitinae</taxon>
        <taxon>Hexamita</taxon>
    </lineage>
</organism>
<sequence length="360" mass="39788">MNQTSMLKFNDGQHMRTILTCSLLSAKPVIIDNITPKITDAEAMFVNILAKIAPSTKATISADGKKVTFEPGIIEGGDFQFDCPQGRSLGYYLEYLLLILPFAKYITKIQLQGETHNNQDLSVDYISSSLIPQLRYFSDSQMNLQVNSRAFGGQEITPNGRCVLSVTPTTAFKSLQFTKPSPFKQMNGIILSLNVPPTMGQRLLMRVKQNFSFVPNIQLRFETKGGKMVQSAPGFGCMLEAETMDGGKVACELYTDKIEADPENMADYLCADIGDQIRQFGCCDTLSQQCVVLASCFAQEDVSFIRLGTVQERVLGCLRVAKEFFGVEAQLEEYKIEGIVNGINLVVRGAGVRNVSKMGW</sequence>
<evidence type="ECO:0000313" key="7">
    <source>
        <dbReference type="EMBL" id="CAL6076817.1"/>
    </source>
</evidence>
<dbReference type="Proteomes" id="UP001642409">
    <property type="component" value="Unassembled WGS sequence"/>
</dbReference>
<dbReference type="InterPro" id="IPR036553">
    <property type="entry name" value="RPTC_insert"/>
</dbReference>
<dbReference type="EMBL" id="CATOUU010000001">
    <property type="protein sequence ID" value="CAI9912417.1"/>
    <property type="molecule type" value="Genomic_DNA"/>
</dbReference>
<accession>A0AA86QPC4</accession>
<evidence type="ECO:0000313" key="4">
    <source>
        <dbReference type="EMBL" id="CAI9955520.1"/>
    </source>
</evidence>
<feature type="domain" description="RNA 3'-terminal phosphate cyclase" evidence="1">
    <location>
        <begin position="9"/>
        <end position="330"/>
    </location>
</feature>
<keyword evidence="8" id="KW-1185">Reference proteome</keyword>
<dbReference type="Pfam" id="PF01137">
    <property type="entry name" value="RTC"/>
    <property type="match status" value="1"/>
</dbReference>
<dbReference type="PANTHER" id="PTHR11096:SF1">
    <property type="entry name" value="RNA 3'-TERMINAL PHOSPHATE CYCLASE-LIKE PROTEIN"/>
    <property type="match status" value="1"/>
</dbReference>
<dbReference type="GO" id="GO:0005730">
    <property type="term" value="C:nucleolus"/>
    <property type="evidence" value="ECO:0007669"/>
    <property type="project" value="TreeGrafter"/>
</dbReference>
<reference evidence="4" key="1">
    <citation type="submission" date="2023-06" db="EMBL/GenBank/DDBJ databases">
        <authorList>
            <person name="Kurt Z."/>
        </authorList>
    </citation>
    <scope>NUCLEOTIDE SEQUENCE</scope>
</reference>
<dbReference type="Gene3D" id="3.65.10.20">
    <property type="entry name" value="RNA 3'-terminal phosphate cyclase domain"/>
    <property type="match status" value="1"/>
</dbReference>
<protein>
    <submittedName>
        <fullName evidence="4">RNA 3'-terminal phosphate cyclase-like protein</fullName>
    </submittedName>
    <submittedName>
        <fullName evidence="5">RNA_3'-terminal phosphate cyclase-like protein</fullName>
    </submittedName>
</protein>
<dbReference type="GO" id="GO:0000479">
    <property type="term" value="P:endonucleolytic cleavage of tricistronic rRNA transcript (SSU-rRNA, 5.8S rRNA, LSU-rRNA)"/>
    <property type="evidence" value="ECO:0007669"/>
    <property type="project" value="TreeGrafter"/>
</dbReference>
<evidence type="ECO:0000313" key="5">
    <source>
        <dbReference type="EMBL" id="CAL5979205.1"/>
    </source>
</evidence>
<evidence type="ECO:0000313" key="6">
    <source>
        <dbReference type="EMBL" id="CAL6051198.1"/>
    </source>
</evidence>
<dbReference type="InterPro" id="IPR013791">
    <property type="entry name" value="RNA3'-term_phos_cycl_insert"/>
</dbReference>
<dbReference type="InterPro" id="IPR023797">
    <property type="entry name" value="RNA3'_phos_cyclase_dom"/>
</dbReference>
<dbReference type="PANTHER" id="PTHR11096">
    <property type="entry name" value="RNA 3' TERMINAL PHOSPHATE CYCLASE"/>
    <property type="match status" value="1"/>
</dbReference>
<dbReference type="Gene3D" id="3.30.360.20">
    <property type="entry name" value="RNA 3'-terminal phosphate cyclase, insert domain"/>
    <property type="match status" value="1"/>
</dbReference>
<dbReference type="SUPFAM" id="SSF55205">
    <property type="entry name" value="EPT/RTPC-like"/>
    <property type="match status" value="1"/>
</dbReference>
<evidence type="ECO:0000313" key="8">
    <source>
        <dbReference type="Proteomes" id="UP001642409"/>
    </source>
</evidence>
<comment type="caution">
    <text evidence="4">The sequence shown here is derived from an EMBL/GenBank/DDBJ whole genome shotgun (WGS) entry which is preliminary data.</text>
</comment>
<evidence type="ECO:0000313" key="3">
    <source>
        <dbReference type="EMBL" id="CAI9912417.1"/>
    </source>
</evidence>
<gene>
    <name evidence="4" type="ORF">HINF_LOCUS43165</name>
    <name evidence="6" type="ORF">HINF_LOCUS44254</name>
    <name evidence="5" type="ORF">HINF_LOCUS5352</name>
    <name evidence="7" type="ORF">HINF_LOCUS57872</name>
    <name evidence="3" type="ORF">HINF_LOCUS62</name>
</gene>
<evidence type="ECO:0000259" key="1">
    <source>
        <dbReference type="Pfam" id="PF01137"/>
    </source>
</evidence>
<dbReference type="AlphaFoldDB" id="A0AA86QPC4"/>
<evidence type="ECO:0000259" key="2">
    <source>
        <dbReference type="Pfam" id="PF05189"/>
    </source>
</evidence>
<dbReference type="InterPro" id="IPR000228">
    <property type="entry name" value="RNA3'_term_phos_cyc"/>
</dbReference>
<dbReference type="EMBL" id="CAXDID020000010">
    <property type="protein sequence ID" value="CAL5979205.1"/>
    <property type="molecule type" value="Genomic_DNA"/>
</dbReference>
<reference evidence="5 8" key="2">
    <citation type="submission" date="2024-07" db="EMBL/GenBank/DDBJ databases">
        <authorList>
            <person name="Akdeniz Z."/>
        </authorList>
    </citation>
    <scope>NUCLEOTIDE SEQUENCE [LARGE SCALE GENOMIC DNA]</scope>
</reference>
<dbReference type="GO" id="GO:0004521">
    <property type="term" value="F:RNA endonuclease activity"/>
    <property type="evidence" value="ECO:0007669"/>
    <property type="project" value="TreeGrafter"/>
</dbReference>
<dbReference type="EMBL" id="CAXDID020000321">
    <property type="protein sequence ID" value="CAL6076817.1"/>
    <property type="molecule type" value="Genomic_DNA"/>
</dbReference>
<dbReference type="InterPro" id="IPR013792">
    <property type="entry name" value="RNA3'P_cycl/enolpyr_Trfase_a/b"/>
</dbReference>
<feature type="domain" description="RNA 3'-terminal phosphate cyclase insert" evidence="2">
    <location>
        <begin position="182"/>
        <end position="267"/>
    </location>
</feature>
<name>A0AA86QPC4_9EUKA</name>
<dbReference type="Pfam" id="PF05189">
    <property type="entry name" value="RTC_insert"/>
    <property type="match status" value="1"/>
</dbReference>
<dbReference type="EMBL" id="CATOUU010000865">
    <property type="protein sequence ID" value="CAI9955520.1"/>
    <property type="molecule type" value="Genomic_DNA"/>
</dbReference>